<dbReference type="AlphaFoldDB" id="A0A918J3U8"/>
<dbReference type="SUPFAM" id="SSF53448">
    <property type="entry name" value="Nucleotide-diphospho-sugar transferases"/>
    <property type="match status" value="1"/>
</dbReference>
<dbReference type="Pfam" id="PF14134">
    <property type="entry name" value="DUF4301"/>
    <property type="match status" value="1"/>
</dbReference>
<comment type="caution">
    <text evidence="2">The sequence shown here is derived from an EMBL/GenBank/DDBJ whole genome shotgun (WGS) entry which is preliminary data.</text>
</comment>
<dbReference type="InterPro" id="IPR029044">
    <property type="entry name" value="Nucleotide-diphossugar_trans"/>
</dbReference>
<protein>
    <recommendedName>
        <fullName evidence="1">DUF4301 domain-containing protein</fullName>
    </recommendedName>
</protein>
<dbReference type="EMBL" id="BMWP01000030">
    <property type="protein sequence ID" value="GGW46648.1"/>
    <property type="molecule type" value="Genomic_DNA"/>
</dbReference>
<evidence type="ECO:0000259" key="1">
    <source>
        <dbReference type="Pfam" id="PF14134"/>
    </source>
</evidence>
<sequence>MVLSEADIIQLENLGVSTEKVKAQIETFKEGIPFVRLEKAAIVSHGISKFSEARAQELIDTFKEENDNISILKFVPASGAASRMFKAMFNFLDAYDPKKERLEDYLKRTGDKDAATFFDGYQKFAFYDLIQNRIKGKTDSKDEEKYLFVQDMLLKDGLNYGFFPKGLLPFHHYGNHSATPFEEHLKEAADYASVNNEARLHFTISEQHGKMFNQEFKKAGERVAADTKTSFSVTYSYQKSSTDTIAVDMDNKPFRLSDGSLLFRPGGHGALIENLNDVDADVIFIKNIDNVVVPRYTEVMAANKKILAGLLLELQEKVFKYARILNENDLKAEEVDGIIKFLEEELNVHFTDKFNGFSLKEQIKVLKDKVNRPIRICGMVKNEGEPGGGPFWVKDAQNQISLQIIESAQVDTDNPEQLKVMKNATHFNPVDLVCGVRNYKGEKFDLLKFVDVKQGFITQKTQEGKDLKALELPGLWNGAMAFWNTVFVEVPLETFNPVKTVNDLLKPSHQVKY</sequence>
<proteinExistence type="predicted"/>
<evidence type="ECO:0000313" key="2">
    <source>
        <dbReference type="EMBL" id="GGW46648.1"/>
    </source>
</evidence>
<organism evidence="2 3">
    <name type="scientific">Arenibacter certesii</name>
    <dbReference type="NCBI Taxonomy" id="228955"/>
    <lineage>
        <taxon>Bacteria</taxon>
        <taxon>Pseudomonadati</taxon>
        <taxon>Bacteroidota</taxon>
        <taxon>Flavobacteriia</taxon>
        <taxon>Flavobacteriales</taxon>
        <taxon>Flavobacteriaceae</taxon>
        <taxon>Arenibacter</taxon>
    </lineage>
</organism>
<reference evidence="2" key="2">
    <citation type="submission" date="2020-09" db="EMBL/GenBank/DDBJ databases">
        <authorList>
            <person name="Sun Q."/>
            <person name="Kim S."/>
        </authorList>
    </citation>
    <scope>NUCLEOTIDE SEQUENCE</scope>
    <source>
        <strain evidence="2">KCTC 12113</strain>
    </source>
</reference>
<keyword evidence="3" id="KW-1185">Reference proteome</keyword>
<reference evidence="2" key="1">
    <citation type="journal article" date="2014" name="Int. J. Syst. Evol. Microbiol.">
        <title>Complete genome sequence of Corynebacterium casei LMG S-19264T (=DSM 44701T), isolated from a smear-ripened cheese.</title>
        <authorList>
            <consortium name="US DOE Joint Genome Institute (JGI-PGF)"/>
            <person name="Walter F."/>
            <person name="Albersmeier A."/>
            <person name="Kalinowski J."/>
            <person name="Ruckert C."/>
        </authorList>
    </citation>
    <scope>NUCLEOTIDE SEQUENCE</scope>
    <source>
        <strain evidence="2">KCTC 12113</strain>
    </source>
</reference>
<evidence type="ECO:0000313" key="3">
    <source>
        <dbReference type="Proteomes" id="UP000634668"/>
    </source>
</evidence>
<name>A0A918J3U8_9FLAO</name>
<feature type="domain" description="DUF4301" evidence="1">
    <location>
        <begin position="5"/>
        <end position="510"/>
    </location>
</feature>
<gene>
    <name evidence="2" type="ORF">GCM10007383_33620</name>
</gene>
<dbReference type="RefSeq" id="WP_034235997.1">
    <property type="nucleotide sequence ID" value="NZ_BMWP01000030.1"/>
</dbReference>
<dbReference type="Proteomes" id="UP000634668">
    <property type="component" value="Unassembled WGS sequence"/>
</dbReference>
<dbReference type="InterPro" id="IPR025393">
    <property type="entry name" value="DUF4301"/>
</dbReference>
<accession>A0A918J3U8</accession>